<evidence type="ECO:0000313" key="1">
    <source>
        <dbReference type="EMBL" id="BBM50666.1"/>
    </source>
</evidence>
<proteinExistence type="predicted"/>
<dbReference type="AlphaFoldDB" id="A0A510KG74"/>
<protein>
    <submittedName>
        <fullName evidence="1">Uncharacterized protein</fullName>
    </submittedName>
</protein>
<gene>
    <name evidence="1" type="ORF">JMUB3934_1978</name>
</gene>
<accession>A0A510KG74</accession>
<dbReference type="Proteomes" id="UP000321501">
    <property type="component" value="Chromosome"/>
</dbReference>
<reference evidence="1 2" key="1">
    <citation type="submission" date="2019-07" db="EMBL/GenBank/DDBJ databases">
        <title>Complete Genome Sequence of Leptotrichia wadei Strain JMUB3934.</title>
        <authorList>
            <person name="Watanabe S."/>
            <person name="Cui L."/>
        </authorList>
    </citation>
    <scope>NUCLEOTIDE SEQUENCE [LARGE SCALE GENOMIC DNA]</scope>
    <source>
        <strain evidence="1 2">JMUB3934</strain>
    </source>
</reference>
<dbReference type="EMBL" id="AP019835">
    <property type="protein sequence ID" value="BBM50666.1"/>
    <property type="molecule type" value="Genomic_DNA"/>
</dbReference>
<dbReference type="RefSeq" id="WP_146964806.1">
    <property type="nucleotide sequence ID" value="NZ_AP019835.1"/>
</dbReference>
<organism evidence="1 2">
    <name type="scientific">Leptotrichia wadei</name>
    <dbReference type="NCBI Taxonomy" id="157687"/>
    <lineage>
        <taxon>Bacteria</taxon>
        <taxon>Fusobacteriati</taxon>
        <taxon>Fusobacteriota</taxon>
        <taxon>Fusobacteriia</taxon>
        <taxon>Fusobacteriales</taxon>
        <taxon>Leptotrichiaceae</taxon>
        <taxon>Leptotrichia</taxon>
    </lineage>
</organism>
<name>A0A510KG74_9FUSO</name>
<evidence type="ECO:0000313" key="2">
    <source>
        <dbReference type="Proteomes" id="UP000321501"/>
    </source>
</evidence>
<sequence length="96" mass="11303">MRKIKQKNNFAKKNYRHFLVSEIKKEFGNDAKKYIEWELGVLETGLKMTGNIEMLNILNKYRSNLIETILSKDNEIVQNVMASTLGDYREMEKNSN</sequence>